<dbReference type="PIRSF" id="PIRSF005690">
    <property type="entry name" value="GerBA"/>
    <property type="match status" value="1"/>
</dbReference>
<dbReference type="Pfam" id="PF03323">
    <property type="entry name" value="GerA"/>
    <property type="match status" value="1"/>
</dbReference>
<feature type="transmembrane region" description="Helical" evidence="3">
    <location>
        <begin position="401"/>
        <end position="426"/>
    </location>
</feature>
<dbReference type="InterPro" id="IPR050768">
    <property type="entry name" value="UPF0353/GerABKA_families"/>
</dbReference>
<accession>A0A385TJ16</accession>
<evidence type="ECO:0000256" key="2">
    <source>
        <dbReference type="ARBA" id="ARBA00023136"/>
    </source>
</evidence>
<protein>
    <submittedName>
        <fullName evidence="4">Spore germination protein</fullName>
    </submittedName>
</protein>
<dbReference type="EMBL" id="CP032412">
    <property type="protein sequence ID" value="AYB43626.1"/>
    <property type="molecule type" value="Genomic_DNA"/>
</dbReference>
<feature type="transmembrane region" description="Helical" evidence="3">
    <location>
        <begin position="321"/>
        <end position="339"/>
    </location>
</feature>
<evidence type="ECO:0000256" key="3">
    <source>
        <dbReference type="SAM" id="Phobius"/>
    </source>
</evidence>
<proteinExistence type="inferred from homology"/>
<evidence type="ECO:0000313" key="5">
    <source>
        <dbReference type="Proteomes" id="UP000266552"/>
    </source>
</evidence>
<dbReference type="PANTHER" id="PTHR22550">
    <property type="entry name" value="SPORE GERMINATION PROTEIN"/>
    <property type="match status" value="1"/>
</dbReference>
<keyword evidence="5" id="KW-1185">Reference proteome</keyword>
<dbReference type="KEGG" id="plw:D5F53_10140"/>
<evidence type="ECO:0000256" key="1">
    <source>
        <dbReference type="ARBA" id="ARBA00005278"/>
    </source>
</evidence>
<sequence length="468" mass="52038">MSMTEQQLRDRYADSDDVYITSYPGMDAEPWAIMVYSPMMCDSKVLSEVFLPVISKEWNTSVSQKHPFDPASLRYYLTLDVADANMESVDDIVYSGYIALYFPKDDKLYSYSAGKTIGRTPEESATETSVKGPRDGFVEELDINVSLIRKRLKSPGLVYSSFKLGDKSKTTVGIMYLKDKVIPETVTAIVDKLNHYTGDPPVGIGELAEHLTPYRFSVLPMFDYTGRTDLAYDSLTRGRLVIIMQGSPVLLIAPASFMQLLFAAEDPQMPFYFVMPWRILRMVGFLISIFLPGFYITLLSFHQDQIPFPLLATVANTRLGLPIPTGFEMLIILFLLSLLREAGMQMPSPIASTITVVSGIIIGDAAIRGGFFSPTMTVIGALSFVAGSTHSNQDFVVSQTIFRFFVLTLSSVFGLFGFFISVFLIVQYAANHNPFGQPYLAPFSPFSISKILGNLFRFPGKRKKGGAL</sequence>
<dbReference type="GO" id="GO:0009847">
    <property type="term" value="P:spore germination"/>
    <property type="evidence" value="ECO:0007669"/>
    <property type="project" value="InterPro"/>
</dbReference>
<keyword evidence="3" id="KW-0812">Transmembrane</keyword>
<keyword evidence="3" id="KW-1133">Transmembrane helix</keyword>
<reference evidence="4 5" key="1">
    <citation type="submission" date="2018-09" db="EMBL/GenBank/DDBJ databases">
        <title>Genome Sequence of Paenibacillus lautus Strain E7593-69, Azo Dye-Degrading Bacteria, Isolated from Commercial Tattoo Inks.</title>
        <authorList>
            <person name="Nho S.W."/>
            <person name="Kim S.-J."/>
            <person name="Kweon O."/>
            <person name="Cerniglia C.E."/>
        </authorList>
    </citation>
    <scope>NUCLEOTIDE SEQUENCE [LARGE SCALE GENOMIC DNA]</scope>
    <source>
        <strain evidence="4 5">E7593-69</strain>
    </source>
</reference>
<dbReference type="Proteomes" id="UP000266552">
    <property type="component" value="Chromosome"/>
</dbReference>
<dbReference type="RefSeq" id="WP_119847570.1">
    <property type="nucleotide sequence ID" value="NZ_CP032412.1"/>
</dbReference>
<dbReference type="AlphaFoldDB" id="A0A385TJ16"/>
<keyword evidence="2 3" id="KW-0472">Membrane</keyword>
<feature type="transmembrane region" description="Helical" evidence="3">
    <location>
        <begin position="240"/>
        <end position="262"/>
    </location>
</feature>
<comment type="similarity">
    <text evidence="1">Belongs to the GerABKA family.</text>
</comment>
<dbReference type="InterPro" id="IPR004995">
    <property type="entry name" value="Spore_Ger"/>
</dbReference>
<name>A0A385TJ16_PAELA</name>
<gene>
    <name evidence="4" type="ORF">D5F53_10140</name>
</gene>
<feature type="transmembrane region" description="Helical" evidence="3">
    <location>
        <begin position="283"/>
        <end position="301"/>
    </location>
</feature>
<organism evidence="4 5">
    <name type="scientific">Paenibacillus lautus</name>
    <name type="common">Bacillus lautus</name>
    <dbReference type="NCBI Taxonomy" id="1401"/>
    <lineage>
        <taxon>Bacteria</taxon>
        <taxon>Bacillati</taxon>
        <taxon>Bacillota</taxon>
        <taxon>Bacilli</taxon>
        <taxon>Bacillales</taxon>
        <taxon>Paenibacillaceae</taxon>
        <taxon>Paenibacillus</taxon>
    </lineage>
</organism>
<dbReference type="GO" id="GO:0016020">
    <property type="term" value="C:membrane"/>
    <property type="evidence" value="ECO:0007669"/>
    <property type="project" value="InterPro"/>
</dbReference>
<feature type="transmembrane region" description="Helical" evidence="3">
    <location>
        <begin position="346"/>
        <end position="365"/>
    </location>
</feature>
<dbReference type="PANTHER" id="PTHR22550:SF5">
    <property type="entry name" value="LEUCINE ZIPPER PROTEIN 4"/>
    <property type="match status" value="1"/>
</dbReference>
<evidence type="ECO:0000313" key="4">
    <source>
        <dbReference type="EMBL" id="AYB43626.1"/>
    </source>
</evidence>